<dbReference type="EMBL" id="UGRU01000001">
    <property type="protein sequence ID" value="SUA46243.1"/>
    <property type="molecule type" value="Genomic_DNA"/>
</dbReference>
<name>A0A378X100_9NOCA</name>
<sequence length="72" mass="7966">MKPGGRSPRPEEPDIHLEVQFDSVRLHFVACLTAAMVFICDVNARRPGTVTVTSGRYGAGPRLPCERLYLLP</sequence>
<organism evidence="1 2">
    <name type="scientific">Nocardia africana</name>
    <dbReference type="NCBI Taxonomy" id="134964"/>
    <lineage>
        <taxon>Bacteria</taxon>
        <taxon>Bacillati</taxon>
        <taxon>Actinomycetota</taxon>
        <taxon>Actinomycetes</taxon>
        <taxon>Mycobacteriales</taxon>
        <taxon>Nocardiaceae</taxon>
        <taxon>Nocardia</taxon>
    </lineage>
</organism>
<gene>
    <name evidence="1" type="ORF">NCTC13184_04768</name>
</gene>
<reference evidence="1 2" key="1">
    <citation type="submission" date="2018-06" db="EMBL/GenBank/DDBJ databases">
        <authorList>
            <consortium name="Pathogen Informatics"/>
            <person name="Doyle S."/>
        </authorList>
    </citation>
    <scope>NUCLEOTIDE SEQUENCE [LARGE SCALE GENOMIC DNA]</scope>
    <source>
        <strain evidence="1 2">NCTC13184</strain>
    </source>
</reference>
<dbReference type="Proteomes" id="UP000255082">
    <property type="component" value="Unassembled WGS sequence"/>
</dbReference>
<dbReference type="AlphaFoldDB" id="A0A378X100"/>
<evidence type="ECO:0000313" key="1">
    <source>
        <dbReference type="EMBL" id="SUA46243.1"/>
    </source>
</evidence>
<proteinExistence type="predicted"/>
<protein>
    <submittedName>
        <fullName evidence="1">Uncharacterized protein</fullName>
    </submittedName>
</protein>
<evidence type="ECO:0000313" key="2">
    <source>
        <dbReference type="Proteomes" id="UP000255082"/>
    </source>
</evidence>
<accession>A0A378X100</accession>